<sequence length="73" mass="7405">MSLSLTALVTAAAEEANHVELPMPTFVYGLIALVAFAALAIVVWSYRNVANRHSQVSGAQGGDGSGHGSAHGG</sequence>
<evidence type="ECO:0000313" key="2">
    <source>
        <dbReference type="EMBL" id="PVZ94043.1"/>
    </source>
</evidence>
<proteinExistence type="predicted"/>
<gene>
    <name evidence="2" type="ORF">DDQ50_09820</name>
</gene>
<accession>A0A2V1HN38</accession>
<dbReference type="RefSeq" id="WP_116756557.1">
    <property type="nucleotide sequence ID" value="NZ_JBHUEX010000001.1"/>
</dbReference>
<reference evidence="2 3" key="1">
    <citation type="submission" date="2018-05" db="EMBL/GenBank/DDBJ databases">
        <title>Amnibacterium sp. M8JJ-5, whole genome shotgun sequence.</title>
        <authorList>
            <person name="Tuo L."/>
        </authorList>
    </citation>
    <scope>NUCLEOTIDE SEQUENCE [LARGE SCALE GENOMIC DNA]</scope>
    <source>
        <strain evidence="2 3">M8JJ-5</strain>
    </source>
</reference>
<keyword evidence="3" id="KW-1185">Reference proteome</keyword>
<dbReference type="Proteomes" id="UP000244893">
    <property type="component" value="Unassembled WGS sequence"/>
</dbReference>
<protein>
    <recommendedName>
        <fullName evidence="4">4-hydroxybenzoate polyprenyltransferase</fullName>
    </recommendedName>
</protein>
<organism evidence="2 3">
    <name type="scientific">Amnibacterium flavum</name>
    <dbReference type="NCBI Taxonomy" id="2173173"/>
    <lineage>
        <taxon>Bacteria</taxon>
        <taxon>Bacillati</taxon>
        <taxon>Actinomycetota</taxon>
        <taxon>Actinomycetes</taxon>
        <taxon>Micrococcales</taxon>
        <taxon>Microbacteriaceae</taxon>
        <taxon>Amnibacterium</taxon>
    </lineage>
</organism>
<keyword evidence="1" id="KW-0472">Membrane</keyword>
<evidence type="ECO:0000256" key="1">
    <source>
        <dbReference type="SAM" id="Phobius"/>
    </source>
</evidence>
<dbReference type="EMBL" id="QEOP01000002">
    <property type="protein sequence ID" value="PVZ94043.1"/>
    <property type="molecule type" value="Genomic_DNA"/>
</dbReference>
<name>A0A2V1HN38_9MICO</name>
<dbReference type="AlphaFoldDB" id="A0A2V1HN38"/>
<keyword evidence="1" id="KW-0812">Transmembrane</keyword>
<comment type="caution">
    <text evidence="2">The sequence shown here is derived from an EMBL/GenBank/DDBJ whole genome shotgun (WGS) entry which is preliminary data.</text>
</comment>
<evidence type="ECO:0008006" key="4">
    <source>
        <dbReference type="Google" id="ProtNLM"/>
    </source>
</evidence>
<keyword evidence="1" id="KW-1133">Transmembrane helix</keyword>
<feature type="transmembrane region" description="Helical" evidence="1">
    <location>
        <begin position="26"/>
        <end position="46"/>
    </location>
</feature>
<evidence type="ECO:0000313" key="3">
    <source>
        <dbReference type="Proteomes" id="UP000244893"/>
    </source>
</evidence>